<feature type="domain" description="6-phosphogluconate dehydrogenase NADP-binding" evidence="4">
    <location>
        <begin position="1"/>
        <end position="147"/>
    </location>
</feature>
<evidence type="ECO:0000259" key="5">
    <source>
        <dbReference type="Pfam" id="PF14833"/>
    </source>
</evidence>
<dbReference type="InterPro" id="IPR013328">
    <property type="entry name" value="6PGD_dom2"/>
</dbReference>
<reference evidence="6" key="1">
    <citation type="submission" date="2021-04" db="EMBL/GenBank/DDBJ databases">
        <title>Isolation of p-tert-butylphenol degrading bacteria Sphingobium phenoxybenzoativorans Tas13 from active sludge.</title>
        <authorList>
            <person name="Li Y."/>
        </authorList>
    </citation>
    <scope>NUCLEOTIDE SEQUENCE</scope>
    <source>
        <strain evidence="6">Tas13</strain>
    </source>
</reference>
<dbReference type="Gene3D" id="1.10.1040.10">
    <property type="entry name" value="N-(1-d-carboxylethyl)-l-norvaline Dehydrogenase, domain 2"/>
    <property type="match status" value="1"/>
</dbReference>
<evidence type="ECO:0000256" key="3">
    <source>
        <dbReference type="PIRSR" id="PIRSR000103-1"/>
    </source>
</evidence>
<dbReference type="SUPFAM" id="SSF51735">
    <property type="entry name" value="NAD(P)-binding Rossmann-fold domains"/>
    <property type="match status" value="1"/>
</dbReference>
<evidence type="ECO:0000256" key="2">
    <source>
        <dbReference type="ARBA" id="ARBA00023027"/>
    </source>
</evidence>
<name>A0A975Q3T7_9SPHN</name>
<dbReference type="InterPro" id="IPR036291">
    <property type="entry name" value="NAD(P)-bd_dom_sf"/>
</dbReference>
<dbReference type="KEGG" id="spph:KFK14_22730"/>
<gene>
    <name evidence="6" type="ORF">KFK14_22730</name>
</gene>
<dbReference type="InterPro" id="IPR008927">
    <property type="entry name" value="6-PGluconate_DH-like_C_sf"/>
</dbReference>
<dbReference type="InterPro" id="IPR006115">
    <property type="entry name" value="6PGDH_NADP-bd"/>
</dbReference>
<organism evidence="6 7">
    <name type="scientific">Sphingobium phenoxybenzoativorans</name>
    <dbReference type="NCBI Taxonomy" id="1592790"/>
    <lineage>
        <taxon>Bacteria</taxon>
        <taxon>Pseudomonadati</taxon>
        <taxon>Pseudomonadota</taxon>
        <taxon>Alphaproteobacteria</taxon>
        <taxon>Sphingomonadales</taxon>
        <taxon>Sphingomonadaceae</taxon>
        <taxon>Sphingobium</taxon>
    </lineage>
</organism>
<dbReference type="PIRSF" id="PIRSF000103">
    <property type="entry name" value="HIBADH"/>
    <property type="match status" value="1"/>
</dbReference>
<dbReference type="PANTHER" id="PTHR22981">
    <property type="entry name" value="3-HYDROXYISOBUTYRATE DEHYDROGENASE-RELATED"/>
    <property type="match status" value="1"/>
</dbReference>
<dbReference type="Pfam" id="PF03446">
    <property type="entry name" value="NAD_binding_2"/>
    <property type="match status" value="1"/>
</dbReference>
<evidence type="ECO:0000313" key="7">
    <source>
        <dbReference type="Proteomes" id="UP000681425"/>
    </source>
</evidence>
<dbReference type="Pfam" id="PF14833">
    <property type="entry name" value="NAD_binding_11"/>
    <property type="match status" value="1"/>
</dbReference>
<keyword evidence="1" id="KW-0560">Oxidoreductase</keyword>
<dbReference type="PANTHER" id="PTHR22981:SF7">
    <property type="entry name" value="3-HYDROXYISOBUTYRATE DEHYDROGENASE, MITOCHONDRIAL"/>
    <property type="match status" value="1"/>
</dbReference>
<evidence type="ECO:0000313" key="6">
    <source>
        <dbReference type="EMBL" id="QUT08410.1"/>
    </source>
</evidence>
<keyword evidence="2" id="KW-0520">NAD</keyword>
<dbReference type="GO" id="GO:0016616">
    <property type="term" value="F:oxidoreductase activity, acting on the CH-OH group of donors, NAD or NADP as acceptor"/>
    <property type="evidence" value="ECO:0007669"/>
    <property type="project" value="TreeGrafter"/>
</dbReference>
<accession>A0A975Q3T7</accession>
<sequence>MGTPMIAHLVAAGYRVFAYDPSAQALEAAVKGGAVAASDAAEIAKAADIVLLCLPTPEVVRAVTLGDDGLISGERVRIVIDLSTTGPKMTALVAAALAQQGKIFVNSPVSGGVAGAVKGTLALMVSAPAAVYEEIQPILAHLGRLFHVGEDAGLGQTLKLANNLLNVAAVAITSEAMVMGVKAGLDPQVMLDVINVSSGHNTATRDKFPKNILPRTFDFGFQTGLAYKDVRLCIDEAEALGVPMVVGGAVRQFAAMANAQLGPGSDFTELVKMVEGWGGVEVAAAG</sequence>
<dbReference type="AlphaFoldDB" id="A0A975Q3T7"/>
<dbReference type="Proteomes" id="UP000681425">
    <property type="component" value="Chromosome"/>
</dbReference>
<feature type="domain" description="3-hydroxyisobutyrate dehydrogenase-like NAD-binding" evidence="5">
    <location>
        <begin position="153"/>
        <end position="273"/>
    </location>
</feature>
<dbReference type="GO" id="GO:0050661">
    <property type="term" value="F:NADP binding"/>
    <property type="evidence" value="ECO:0007669"/>
    <property type="project" value="InterPro"/>
</dbReference>
<dbReference type="Gene3D" id="3.40.50.720">
    <property type="entry name" value="NAD(P)-binding Rossmann-like Domain"/>
    <property type="match status" value="1"/>
</dbReference>
<protein>
    <submittedName>
        <fullName evidence="6">NAD(P)-dependent oxidoreductase</fullName>
    </submittedName>
</protein>
<dbReference type="InterPro" id="IPR015815">
    <property type="entry name" value="HIBADH-related"/>
</dbReference>
<dbReference type="InterPro" id="IPR029154">
    <property type="entry name" value="HIBADH-like_NADP-bd"/>
</dbReference>
<dbReference type="GO" id="GO:0051287">
    <property type="term" value="F:NAD binding"/>
    <property type="evidence" value="ECO:0007669"/>
    <property type="project" value="InterPro"/>
</dbReference>
<evidence type="ECO:0000256" key="1">
    <source>
        <dbReference type="ARBA" id="ARBA00023002"/>
    </source>
</evidence>
<proteinExistence type="predicted"/>
<dbReference type="SUPFAM" id="SSF48179">
    <property type="entry name" value="6-phosphogluconate dehydrogenase C-terminal domain-like"/>
    <property type="match status" value="1"/>
</dbReference>
<keyword evidence="7" id="KW-1185">Reference proteome</keyword>
<evidence type="ECO:0000259" key="4">
    <source>
        <dbReference type="Pfam" id="PF03446"/>
    </source>
</evidence>
<feature type="active site" evidence="3">
    <location>
        <position position="159"/>
    </location>
</feature>
<dbReference type="EMBL" id="CP073910">
    <property type="protein sequence ID" value="QUT08410.1"/>
    <property type="molecule type" value="Genomic_DNA"/>
</dbReference>